<dbReference type="SUPFAM" id="SSF56784">
    <property type="entry name" value="HAD-like"/>
    <property type="match status" value="1"/>
</dbReference>
<accession>A0A9Y2EQP8</accession>
<dbReference type="Proteomes" id="UP001243623">
    <property type="component" value="Chromosome"/>
</dbReference>
<dbReference type="InterPro" id="IPR036412">
    <property type="entry name" value="HAD-like_sf"/>
</dbReference>
<dbReference type="GO" id="GO:0016787">
    <property type="term" value="F:hydrolase activity"/>
    <property type="evidence" value="ECO:0007669"/>
    <property type="project" value="UniProtKB-KW"/>
</dbReference>
<evidence type="ECO:0000256" key="2">
    <source>
        <dbReference type="SAM" id="SignalP"/>
    </source>
</evidence>
<protein>
    <submittedName>
        <fullName evidence="3">HAD family hydrolase</fullName>
    </submittedName>
</protein>
<keyword evidence="3" id="KW-0378">Hydrolase</keyword>
<sequence>MNKTKKLVSFILVFAMAIGIATCTQAASREEIANIHVSKAGDFKYWADNSPAKQTLVNYVKDVTNKKSANFIPVEDRIAVFDLDGTLICETTPSYFEWMMYLDRVLDDPTYNASPEDKDYAKVVKAAIDARHLPEDMELKEAIAQSKAFAGMTFPEYENYVKKFMETPAEGLTNLKRGESFYLPMVEVVSYLQANDFTVYIVSGSDRPALRILVDGIMKIAPNNVIGTDADILASHQNGKDGLDYVYAKDDRIIRGEFLRKNVKMNKVSNIAQEIGKQPVLAFGNSSGDASMFQYTIINNKYKSDAFTLLCDDLDRELGNQKKADSMAKSAKENGWVAISMKNDFKTIYGPEVKRAAAQ</sequence>
<keyword evidence="4" id="KW-1185">Reference proteome</keyword>
<dbReference type="InterPro" id="IPR023214">
    <property type="entry name" value="HAD_sf"/>
</dbReference>
<dbReference type="Gene3D" id="3.40.50.1000">
    <property type="entry name" value="HAD superfamily/HAD-like"/>
    <property type="match status" value="1"/>
</dbReference>
<feature type="signal peptide" evidence="2">
    <location>
        <begin position="1"/>
        <end position="26"/>
    </location>
</feature>
<evidence type="ECO:0000313" key="3">
    <source>
        <dbReference type="EMBL" id="WIW70262.1"/>
    </source>
</evidence>
<keyword evidence="2" id="KW-0732">Signal</keyword>
<dbReference type="EMBL" id="CP120678">
    <property type="protein sequence ID" value="WIW70262.1"/>
    <property type="molecule type" value="Genomic_DNA"/>
</dbReference>
<dbReference type="RefSeq" id="WP_147670052.1">
    <property type="nucleotide sequence ID" value="NZ_CP120678.1"/>
</dbReference>
<comment type="similarity">
    <text evidence="1">Belongs to the HAD-like hydrolase superfamily. SerB family.</text>
</comment>
<dbReference type="PANTHER" id="PTHR43344">
    <property type="entry name" value="PHOSPHOSERINE PHOSPHATASE"/>
    <property type="match status" value="1"/>
</dbReference>
<gene>
    <name evidence="3" type="ORF">P3F81_10235</name>
</gene>
<organism evidence="3 4">
    <name type="scientific">Selenobaculum gibii</name>
    <dbReference type="NCBI Taxonomy" id="3054208"/>
    <lineage>
        <taxon>Bacteria</taxon>
        <taxon>Bacillati</taxon>
        <taxon>Bacillota</taxon>
        <taxon>Negativicutes</taxon>
        <taxon>Selenomonadales</taxon>
        <taxon>Selenomonadaceae</taxon>
        <taxon>Selenobaculum</taxon>
    </lineage>
</organism>
<dbReference type="KEGG" id="sgbi:P3F81_10235"/>
<dbReference type="InterPro" id="IPR050582">
    <property type="entry name" value="HAD-like_SerB"/>
</dbReference>
<evidence type="ECO:0000256" key="1">
    <source>
        <dbReference type="ARBA" id="ARBA00009184"/>
    </source>
</evidence>
<dbReference type="AlphaFoldDB" id="A0A9Y2EQP8"/>
<reference evidence="3" key="1">
    <citation type="submission" date="2023-03" db="EMBL/GenBank/DDBJ databases">
        <title>Selenobaculum gbiensis gen. nov. sp. nov., a new bacterium isolated from the gut microbiota of IBD patient.</title>
        <authorList>
            <person name="Yeo S."/>
            <person name="Park H."/>
            <person name="Huh C.S."/>
        </authorList>
    </citation>
    <scope>NUCLEOTIDE SEQUENCE</scope>
    <source>
        <strain evidence="3">ICN-92133</strain>
    </source>
</reference>
<feature type="chain" id="PRO_5040897700" evidence="2">
    <location>
        <begin position="27"/>
        <end position="359"/>
    </location>
</feature>
<proteinExistence type="inferred from homology"/>
<evidence type="ECO:0000313" key="4">
    <source>
        <dbReference type="Proteomes" id="UP001243623"/>
    </source>
</evidence>
<dbReference type="Pfam" id="PF12710">
    <property type="entry name" value="HAD"/>
    <property type="match status" value="1"/>
</dbReference>
<name>A0A9Y2EQP8_9FIRM</name>